<name>A0A0N5AIW3_9BILA</name>
<dbReference type="STRING" id="451379.A0A0N5AIW3"/>
<accession>A0A0N5AIW3</accession>
<dbReference type="GO" id="GO:0005085">
    <property type="term" value="F:guanyl-nucleotide exchange factor activity"/>
    <property type="evidence" value="ECO:0007669"/>
    <property type="project" value="UniProtKB-KW"/>
</dbReference>
<protein>
    <submittedName>
        <fullName evidence="4">DH domain-containing protein</fullName>
    </submittedName>
</protein>
<dbReference type="GO" id="GO:0007411">
    <property type="term" value="P:axon guidance"/>
    <property type="evidence" value="ECO:0007669"/>
    <property type="project" value="TreeGrafter"/>
</dbReference>
<evidence type="ECO:0000256" key="1">
    <source>
        <dbReference type="ARBA" id="ARBA00022658"/>
    </source>
</evidence>
<evidence type="ECO:0000313" key="4">
    <source>
        <dbReference type="WBParaSite" id="SMUV_0000437401-mRNA-1"/>
    </source>
</evidence>
<reference evidence="4" key="1">
    <citation type="submission" date="2017-02" db="UniProtKB">
        <authorList>
            <consortium name="WormBaseParasite"/>
        </authorList>
    </citation>
    <scope>IDENTIFICATION</scope>
</reference>
<feature type="domain" description="DH" evidence="2">
    <location>
        <begin position="37"/>
        <end position="192"/>
    </location>
</feature>
<dbReference type="WBParaSite" id="SMUV_0000437401-mRNA-1">
    <property type="protein sequence ID" value="SMUV_0000437401-mRNA-1"/>
    <property type="gene ID" value="SMUV_0000437401"/>
</dbReference>
<organism evidence="3 4">
    <name type="scientific">Syphacia muris</name>
    <dbReference type="NCBI Taxonomy" id="451379"/>
    <lineage>
        <taxon>Eukaryota</taxon>
        <taxon>Metazoa</taxon>
        <taxon>Ecdysozoa</taxon>
        <taxon>Nematoda</taxon>
        <taxon>Chromadorea</taxon>
        <taxon>Rhabditida</taxon>
        <taxon>Spirurina</taxon>
        <taxon>Oxyuridomorpha</taxon>
        <taxon>Oxyuroidea</taxon>
        <taxon>Oxyuridae</taxon>
        <taxon>Syphacia</taxon>
    </lineage>
</organism>
<dbReference type="Proteomes" id="UP000046393">
    <property type="component" value="Unplaced"/>
</dbReference>
<dbReference type="InterPro" id="IPR000219">
    <property type="entry name" value="DH_dom"/>
</dbReference>
<proteinExistence type="predicted"/>
<dbReference type="GO" id="GO:0005737">
    <property type="term" value="C:cytoplasm"/>
    <property type="evidence" value="ECO:0007669"/>
    <property type="project" value="TreeGrafter"/>
</dbReference>
<dbReference type="Pfam" id="PF00621">
    <property type="entry name" value="RhoGEF"/>
    <property type="match status" value="1"/>
</dbReference>
<dbReference type="GO" id="GO:0019898">
    <property type="term" value="C:extrinsic component of membrane"/>
    <property type="evidence" value="ECO:0007669"/>
    <property type="project" value="TreeGrafter"/>
</dbReference>
<dbReference type="PANTHER" id="PTHR22826:SF106">
    <property type="entry name" value="TRIO, ISOFORM A"/>
    <property type="match status" value="1"/>
</dbReference>
<dbReference type="AlphaFoldDB" id="A0A0N5AIW3"/>
<evidence type="ECO:0000313" key="3">
    <source>
        <dbReference type="Proteomes" id="UP000046393"/>
    </source>
</evidence>
<sequence length="352" mass="40869">METFRSRMRRFTSKFSNVIAEQEDLSEADIPSSSRGGEIEILNDIVSTEAEYDGALKELSQDLLPLFQDSTIFNASDVLTLFGNVEDLYDLHHTMFGPELYHRLRKREKPASVTIQTLVLRFGQLFIDYSSSFDAYFSYVQNRPKSEALMRERATDIKFVLNQTSKSLGKFQELLKVPIRRLDVYLNALESVKNCKIDVKLQQIMYNAGDVINRQFRYGEALWALERLPIGELNIKDQMLFRIDDLTVKKEYHLIGRPKMRCVFLFTKCIIITKRVPLGKDALPFRKGGEYEELKLKGQIDSETIETRNLWMRDICEVLGLRKELQLKTGEFGNTFLKNPFLQLKKSCRDEG</sequence>
<dbReference type="SMART" id="SM00325">
    <property type="entry name" value="RhoGEF"/>
    <property type="match status" value="1"/>
</dbReference>
<dbReference type="SUPFAM" id="SSF48065">
    <property type="entry name" value="DBL homology domain (DH-domain)"/>
    <property type="match status" value="1"/>
</dbReference>
<dbReference type="PROSITE" id="PS50010">
    <property type="entry name" value="DH_2"/>
    <property type="match status" value="1"/>
</dbReference>
<keyword evidence="1" id="KW-0344">Guanine-nucleotide releasing factor</keyword>
<dbReference type="Gene3D" id="1.20.900.10">
    <property type="entry name" value="Dbl homology (DH) domain"/>
    <property type="match status" value="1"/>
</dbReference>
<keyword evidence="3" id="KW-1185">Reference proteome</keyword>
<dbReference type="InterPro" id="IPR051336">
    <property type="entry name" value="RhoGEF_Guanine_NuclExch_SF"/>
</dbReference>
<dbReference type="PANTHER" id="PTHR22826">
    <property type="entry name" value="RHO GUANINE EXCHANGE FACTOR-RELATED"/>
    <property type="match status" value="1"/>
</dbReference>
<evidence type="ECO:0000259" key="2">
    <source>
        <dbReference type="PROSITE" id="PS50010"/>
    </source>
</evidence>
<dbReference type="InterPro" id="IPR035899">
    <property type="entry name" value="DBL_dom_sf"/>
</dbReference>